<dbReference type="EMBL" id="QGTQ01000006">
    <property type="protein sequence ID" value="PWW04765.1"/>
    <property type="molecule type" value="Genomic_DNA"/>
</dbReference>
<evidence type="ECO:0000313" key="2">
    <source>
        <dbReference type="EMBL" id="PWW04765.1"/>
    </source>
</evidence>
<dbReference type="Gene3D" id="3.60.20.20">
    <property type="entry name" value="Inosine monophosphate cyclohydrolase-like"/>
    <property type="match status" value="1"/>
</dbReference>
<evidence type="ECO:0000259" key="1">
    <source>
        <dbReference type="Pfam" id="PF07826"/>
    </source>
</evidence>
<sequence>MVEEQLFAKPYPGRTLIVGQTPSASHYVQVYWTMGRSVNSRNRVFEREGNHIKNTAFDPALMEDPSLIIYYPVRDWNGIHIVSNGDQTDTIYEGVQRGESFQQLLTTREFEPDPPHYTPRISAVIDCGNKSYTLSILKTNDNDPSVCQRQFFDYSGFEPGAGHCLHTYSAEFDGILKPFVGEPFEVPLFDDIEATADFYWERLNSDNKISLLVKFIDVSTQTIQFVIRNKHR</sequence>
<dbReference type="OrthoDB" id="2676808at2"/>
<reference evidence="2 3" key="1">
    <citation type="submission" date="2018-05" db="EMBL/GenBank/DDBJ databases">
        <title>Genomic Encyclopedia of Type Strains, Phase III (KMG-III): the genomes of soil and plant-associated and newly described type strains.</title>
        <authorList>
            <person name="Whitman W."/>
        </authorList>
    </citation>
    <scope>NUCLEOTIDE SEQUENCE [LARGE SCALE GENOMIC DNA]</scope>
    <source>
        <strain evidence="2 3">CECT 5696</strain>
    </source>
</reference>
<dbReference type="RefSeq" id="WP_110043884.1">
    <property type="nucleotide sequence ID" value="NZ_CP054612.1"/>
</dbReference>
<organism evidence="2 3">
    <name type="scientific">Paenibacillus cellulosilyticus</name>
    <dbReference type="NCBI Taxonomy" id="375489"/>
    <lineage>
        <taxon>Bacteria</taxon>
        <taxon>Bacillati</taxon>
        <taxon>Bacillota</taxon>
        <taxon>Bacilli</taxon>
        <taxon>Bacillales</taxon>
        <taxon>Paenibacillaceae</taxon>
        <taxon>Paenibacillus</taxon>
    </lineage>
</organism>
<evidence type="ECO:0000313" key="3">
    <source>
        <dbReference type="Proteomes" id="UP000246635"/>
    </source>
</evidence>
<proteinExistence type="predicted"/>
<dbReference type="AlphaFoldDB" id="A0A2V2YUJ8"/>
<dbReference type="GO" id="GO:0006188">
    <property type="term" value="P:IMP biosynthetic process"/>
    <property type="evidence" value="ECO:0007669"/>
    <property type="project" value="InterPro"/>
</dbReference>
<dbReference type="InterPro" id="IPR020600">
    <property type="entry name" value="IMP_cyclohydrolase-like"/>
</dbReference>
<feature type="domain" description="Inosine monophosphate cyclohydrolase-like" evidence="1">
    <location>
        <begin position="11"/>
        <end position="217"/>
    </location>
</feature>
<gene>
    <name evidence="2" type="ORF">DFQ01_10647</name>
</gene>
<dbReference type="InterPro" id="IPR036795">
    <property type="entry name" value="IMP_cyclohydrolase-like_sf"/>
</dbReference>
<dbReference type="Pfam" id="PF07826">
    <property type="entry name" value="IMP_cyclohyd"/>
    <property type="match status" value="1"/>
</dbReference>
<keyword evidence="2" id="KW-0378">Hydrolase</keyword>
<comment type="caution">
    <text evidence="2">The sequence shown here is derived from an EMBL/GenBank/DDBJ whole genome shotgun (WGS) entry which is preliminary data.</text>
</comment>
<protein>
    <submittedName>
        <fullName evidence="2">IMP cyclohydrolase-like protein</fullName>
    </submittedName>
</protein>
<dbReference type="Proteomes" id="UP000246635">
    <property type="component" value="Unassembled WGS sequence"/>
</dbReference>
<dbReference type="SUPFAM" id="SSF75569">
    <property type="entry name" value="Archaeal IMP cyclohydrolase PurO"/>
    <property type="match status" value="1"/>
</dbReference>
<keyword evidence="3" id="KW-1185">Reference proteome</keyword>
<name>A0A2V2YUJ8_9BACL</name>
<dbReference type="GO" id="GO:0003937">
    <property type="term" value="F:IMP cyclohydrolase activity"/>
    <property type="evidence" value="ECO:0007669"/>
    <property type="project" value="InterPro"/>
</dbReference>
<accession>A0A2V2YUJ8</accession>